<evidence type="ECO:0000256" key="1">
    <source>
        <dbReference type="ARBA" id="ARBA00010552"/>
    </source>
</evidence>
<dbReference type="Pfam" id="PF01042">
    <property type="entry name" value="Ribonuc_L-PSP"/>
    <property type="match status" value="1"/>
</dbReference>
<protein>
    <submittedName>
        <fullName evidence="2">RidA family protein</fullName>
        <ecNumber evidence="2">3.5.-.-</ecNumber>
    </submittedName>
</protein>
<dbReference type="GO" id="GO:0016787">
    <property type="term" value="F:hydrolase activity"/>
    <property type="evidence" value="ECO:0007669"/>
    <property type="project" value="UniProtKB-KW"/>
</dbReference>
<organism evidence="2 3">
    <name type="scientific">Paenibacillus illinoisensis</name>
    <dbReference type="NCBI Taxonomy" id="59845"/>
    <lineage>
        <taxon>Bacteria</taxon>
        <taxon>Bacillati</taxon>
        <taxon>Bacillota</taxon>
        <taxon>Bacilli</taxon>
        <taxon>Bacillales</taxon>
        <taxon>Paenibacillaceae</taxon>
        <taxon>Paenibacillus</taxon>
    </lineage>
</organism>
<dbReference type="Proteomes" id="UP001618531">
    <property type="component" value="Unassembled WGS sequence"/>
</dbReference>
<dbReference type="PANTHER" id="PTHR11803:SF58">
    <property type="entry name" value="PROTEIN HMF1-RELATED"/>
    <property type="match status" value="1"/>
</dbReference>
<evidence type="ECO:0000313" key="3">
    <source>
        <dbReference type="Proteomes" id="UP001618531"/>
    </source>
</evidence>
<dbReference type="InterPro" id="IPR035959">
    <property type="entry name" value="RutC-like_sf"/>
</dbReference>
<evidence type="ECO:0000313" key="2">
    <source>
        <dbReference type="EMBL" id="MFK0524191.1"/>
    </source>
</evidence>
<dbReference type="CDD" id="cd00448">
    <property type="entry name" value="YjgF_YER057c_UK114_family"/>
    <property type="match status" value="1"/>
</dbReference>
<proteinExistence type="inferred from homology"/>
<dbReference type="SUPFAM" id="SSF55298">
    <property type="entry name" value="YjgF-like"/>
    <property type="match status" value="1"/>
</dbReference>
<keyword evidence="2" id="KW-0378">Hydrolase</keyword>
<dbReference type="EMBL" id="JBIYSL010000004">
    <property type="protein sequence ID" value="MFK0524191.1"/>
    <property type="molecule type" value="Genomic_DNA"/>
</dbReference>
<name>A0ABW8HWY2_9BACL</name>
<sequence length="134" mass="14748">MKIINPSTLTQTVTDLISQIVIIPASPLAFISGQVALNEKGELIGKGDYLLQARQVFANLKLALEAIDTEAKSIVQMRIYVVNHKPELIDSIFQAGFEVFGERWPKTASTFIGVQALAYEEWLIEVDAIASISN</sequence>
<comment type="similarity">
    <text evidence="1">Belongs to the RutC family.</text>
</comment>
<reference evidence="2 3" key="1">
    <citation type="submission" date="2024-11" db="EMBL/GenBank/DDBJ databases">
        <title>Identification and Characterization of a Novel Fosfomycin Bacillithiol Transferase FosB8 in Paenibacillus illinoisensis.</title>
        <authorList>
            <person name="Lu W."/>
        </authorList>
    </citation>
    <scope>NUCLEOTIDE SEQUENCE [LARGE SCALE GENOMIC DNA]</scope>
    <source>
        <strain evidence="2 3">WP77</strain>
    </source>
</reference>
<dbReference type="InterPro" id="IPR006175">
    <property type="entry name" value="YjgF/YER057c/UK114"/>
</dbReference>
<dbReference type="PANTHER" id="PTHR11803">
    <property type="entry name" value="2-IMINOBUTANOATE/2-IMINOPROPANOATE DEAMINASE RIDA"/>
    <property type="match status" value="1"/>
</dbReference>
<comment type="caution">
    <text evidence="2">The sequence shown here is derived from an EMBL/GenBank/DDBJ whole genome shotgun (WGS) entry which is preliminary data.</text>
</comment>
<dbReference type="EC" id="3.5.-.-" evidence="2"/>
<dbReference type="Gene3D" id="3.30.1330.40">
    <property type="entry name" value="RutC-like"/>
    <property type="match status" value="1"/>
</dbReference>
<gene>
    <name evidence="2" type="ORF">ACINKY_18520</name>
</gene>
<accession>A0ABW8HWY2</accession>
<keyword evidence="3" id="KW-1185">Reference proteome</keyword>
<dbReference type="RefSeq" id="WP_402876636.1">
    <property type="nucleotide sequence ID" value="NZ_JBIYSL010000004.1"/>
</dbReference>